<proteinExistence type="predicted"/>
<protein>
    <recommendedName>
        <fullName evidence="2">Endonuclease/exonuclease/phosphatase domain-containing protein</fullName>
    </recommendedName>
</protein>
<dbReference type="InterPro" id="IPR005135">
    <property type="entry name" value="Endo/exonuclease/phosphatase"/>
</dbReference>
<evidence type="ECO:0000256" key="1">
    <source>
        <dbReference type="SAM" id="Phobius"/>
    </source>
</evidence>
<accession>A0A2M9FVR5</accession>
<comment type="caution">
    <text evidence="3">The sequence shown here is derived from an EMBL/GenBank/DDBJ whole genome shotgun (WGS) entry which is preliminary data.</text>
</comment>
<keyword evidence="1" id="KW-0812">Transmembrane</keyword>
<evidence type="ECO:0000313" key="4">
    <source>
        <dbReference type="Proteomes" id="UP000229498"/>
    </source>
</evidence>
<dbReference type="Pfam" id="PF03372">
    <property type="entry name" value="Exo_endo_phos"/>
    <property type="match status" value="1"/>
</dbReference>
<dbReference type="AlphaFoldDB" id="A0A2M9FVR5"/>
<dbReference type="SUPFAM" id="SSF56219">
    <property type="entry name" value="DNase I-like"/>
    <property type="match status" value="1"/>
</dbReference>
<keyword evidence="1" id="KW-0472">Membrane</keyword>
<sequence>MRRLGFGIAVIVLLATAGSFVFADIWYFDVLASLRLQLLIACAALCLLALLLGSRRTSAVLAAAVLLNGFPVARAALQSPPPPPAMAAHDVSILFYNTARRTVDLFEFRAFVRARQPDVLALTEVFAWNIADIRRTFPEFPYSVGEPGVFGAVILSRTPIRDFRIHEHAGGPSGRTLGIRLCGKLDADKCMALLVLHPPPPLSADYHRLRDQQIMAAAMQAGMASEERAVSGRVAMIGDFNLTPWNAVYHKSLKAGGLADAFAGGPPHSTWFSTFAAAGLAIDHVWLGPGLGIRRVDIGPPTGSDHFAVYVELAVDVDLRW</sequence>
<organism evidence="3 4">
    <name type="scientific">Minwuia thermotolerans</name>
    <dbReference type="NCBI Taxonomy" id="2056226"/>
    <lineage>
        <taxon>Bacteria</taxon>
        <taxon>Pseudomonadati</taxon>
        <taxon>Pseudomonadota</taxon>
        <taxon>Alphaproteobacteria</taxon>
        <taxon>Minwuiales</taxon>
        <taxon>Minwuiaceae</taxon>
        <taxon>Minwuia</taxon>
    </lineage>
</organism>
<feature type="transmembrane region" description="Helical" evidence="1">
    <location>
        <begin position="33"/>
        <end position="52"/>
    </location>
</feature>
<dbReference type="GO" id="GO:0003824">
    <property type="term" value="F:catalytic activity"/>
    <property type="evidence" value="ECO:0007669"/>
    <property type="project" value="InterPro"/>
</dbReference>
<reference evidence="3 4" key="1">
    <citation type="submission" date="2017-11" db="EMBL/GenBank/DDBJ databases">
        <title>Draft genome sequence of Rhizobiales bacterium SY3-13.</title>
        <authorList>
            <person name="Sun C."/>
        </authorList>
    </citation>
    <scope>NUCLEOTIDE SEQUENCE [LARGE SCALE GENOMIC DNA]</scope>
    <source>
        <strain evidence="3 4">SY3-13</strain>
    </source>
</reference>
<dbReference type="Gene3D" id="3.60.10.10">
    <property type="entry name" value="Endonuclease/exonuclease/phosphatase"/>
    <property type="match status" value="1"/>
</dbReference>
<dbReference type="RefSeq" id="WP_109795257.1">
    <property type="nucleotide sequence ID" value="NZ_PHIG01000063.1"/>
</dbReference>
<gene>
    <name evidence="3" type="ORF">CVT23_21770</name>
</gene>
<dbReference type="OrthoDB" id="9796594at2"/>
<dbReference type="Proteomes" id="UP000229498">
    <property type="component" value="Unassembled WGS sequence"/>
</dbReference>
<feature type="transmembrane region" description="Helical" evidence="1">
    <location>
        <begin position="59"/>
        <end position="77"/>
    </location>
</feature>
<dbReference type="InterPro" id="IPR036691">
    <property type="entry name" value="Endo/exonu/phosph_ase_sf"/>
</dbReference>
<dbReference type="EMBL" id="PHIG01000063">
    <property type="protein sequence ID" value="PJK27544.1"/>
    <property type="molecule type" value="Genomic_DNA"/>
</dbReference>
<name>A0A2M9FVR5_9PROT</name>
<keyword evidence="4" id="KW-1185">Reference proteome</keyword>
<feature type="domain" description="Endonuclease/exonuclease/phosphatase" evidence="2">
    <location>
        <begin position="101"/>
        <end position="306"/>
    </location>
</feature>
<keyword evidence="1" id="KW-1133">Transmembrane helix</keyword>
<evidence type="ECO:0000259" key="2">
    <source>
        <dbReference type="Pfam" id="PF03372"/>
    </source>
</evidence>
<evidence type="ECO:0000313" key="3">
    <source>
        <dbReference type="EMBL" id="PJK27544.1"/>
    </source>
</evidence>